<gene>
    <name evidence="5" type="ORF">FWK35_00026008</name>
</gene>
<comment type="caution">
    <text evidence="5">The sequence shown here is derived from an EMBL/GenBank/DDBJ whole genome shotgun (WGS) entry which is preliminary data.</text>
</comment>
<evidence type="ECO:0000256" key="3">
    <source>
        <dbReference type="PROSITE-ProRule" id="PRU00175"/>
    </source>
</evidence>
<proteinExistence type="predicted"/>
<dbReference type="PANTHER" id="PTHR47160">
    <property type="entry name" value="PUTATIVE-RELATED"/>
    <property type="match status" value="1"/>
</dbReference>
<dbReference type="Gene3D" id="3.30.40.10">
    <property type="entry name" value="Zinc/RING finger domain, C3HC4 (zinc finger)"/>
    <property type="match status" value="1"/>
</dbReference>
<name>A0A6G0W2B8_APHCR</name>
<evidence type="ECO:0000313" key="5">
    <source>
        <dbReference type="EMBL" id="KAF0720933.1"/>
    </source>
</evidence>
<dbReference type="EMBL" id="VUJU01009361">
    <property type="protein sequence ID" value="KAF0720933.1"/>
    <property type="molecule type" value="Genomic_DNA"/>
</dbReference>
<feature type="non-terminal residue" evidence="5">
    <location>
        <position position="1"/>
    </location>
</feature>
<dbReference type="Pfam" id="PF13920">
    <property type="entry name" value="zf-C3HC4_3"/>
    <property type="match status" value="1"/>
</dbReference>
<protein>
    <submittedName>
        <fullName evidence="5">RING-type domain-containing protein</fullName>
    </submittedName>
</protein>
<evidence type="ECO:0000259" key="4">
    <source>
        <dbReference type="PROSITE" id="PS50089"/>
    </source>
</evidence>
<keyword evidence="6" id="KW-1185">Reference proteome</keyword>
<dbReference type="PROSITE" id="PS50089">
    <property type="entry name" value="ZF_RING_2"/>
    <property type="match status" value="1"/>
</dbReference>
<organism evidence="5 6">
    <name type="scientific">Aphis craccivora</name>
    <name type="common">Cowpea aphid</name>
    <dbReference type="NCBI Taxonomy" id="307492"/>
    <lineage>
        <taxon>Eukaryota</taxon>
        <taxon>Metazoa</taxon>
        <taxon>Ecdysozoa</taxon>
        <taxon>Arthropoda</taxon>
        <taxon>Hexapoda</taxon>
        <taxon>Insecta</taxon>
        <taxon>Pterygota</taxon>
        <taxon>Neoptera</taxon>
        <taxon>Paraneoptera</taxon>
        <taxon>Hemiptera</taxon>
        <taxon>Sternorrhyncha</taxon>
        <taxon>Aphidomorpha</taxon>
        <taxon>Aphidoidea</taxon>
        <taxon>Aphididae</taxon>
        <taxon>Aphidini</taxon>
        <taxon>Aphis</taxon>
        <taxon>Aphis</taxon>
    </lineage>
</organism>
<keyword evidence="2" id="KW-0862">Zinc</keyword>
<keyword evidence="1 3" id="KW-0863">Zinc-finger</keyword>
<dbReference type="SMART" id="SM00184">
    <property type="entry name" value="RING"/>
    <property type="match status" value="2"/>
</dbReference>
<dbReference type="AlphaFoldDB" id="A0A6G0W2B8"/>
<evidence type="ECO:0000256" key="2">
    <source>
        <dbReference type="ARBA" id="ARBA00022833"/>
    </source>
</evidence>
<feature type="domain" description="RING-type" evidence="4">
    <location>
        <begin position="568"/>
        <end position="607"/>
    </location>
</feature>
<dbReference type="InterPro" id="IPR001841">
    <property type="entry name" value="Znf_RING"/>
</dbReference>
<keyword evidence="1 3" id="KW-0479">Metal-binding</keyword>
<dbReference type="PANTHER" id="PTHR47160:SF10">
    <property type="entry name" value="MULE TRANSPOSASE DOMAIN-CONTAINING PROTEIN"/>
    <property type="match status" value="1"/>
</dbReference>
<dbReference type="Proteomes" id="UP000478052">
    <property type="component" value="Unassembled WGS sequence"/>
</dbReference>
<dbReference type="Pfam" id="PF10551">
    <property type="entry name" value="MULE"/>
    <property type="match status" value="1"/>
</dbReference>
<dbReference type="InterPro" id="IPR018289">
    <property type="entry name" value="MULE_transposase_dom"/>
</dbReference>
<evidence type="ECO:0000313" key="6">
    <source>
        <dbReference type="Proteomes" id="UP000478052"/>
    </source>
</evidence>
<dbReference type="OrthoDB" id="7692171at2759"/>
<dbReference type="GO" id="GO:0008270">
    <property type="term" value="F:zinc ion binding"/>
    <property type="evidence" value="ECO:0007669"/>
    <property type="project" value="UniProtKB-KW"/>
</dbReference>
<feature type="non-terminal residue" evidence="5">
    <location>
        <position position="687"/>
    </location>
</feature>
<sequence>DWGILRCDETACFNGGDTCTAILEEEARRFPNAAIEVSREQALRTMRYVRRSVNPPTPNNLRAMGEIIVSPTWQSRLLYSVDDNAPFFHGNLEFIVNEKLIFLNLAFLRRIAPYLREAKVLAIDGTFGVVPRVPADAEQLITMHAVLDNVSVPVVYALLNRRTENVYIGLWQYVRNNLPEDIFDWQNVSIVSDFETAMRNAIQRVIPECQLIGCWFHFCQSILRFVHTHGMVTLFRENHHAATILKMIMSLPHLPSQQMPELPEDFHILGGFLAIIRLETRMGVLNRIVQLVDYVRQYWLTTVLPSGFSVYGVNIRTNNFVESFHSMLKSTIGIHPPIWSFYDRLRSVESRVRRKTLQTINGQQCLAETQITAFWLMLYETYTMAYLRRVSYSVRGYIDMQIGPLANEILLEDFIPGQLPMVGLQPLPPVWPPFHIRGAGRPRRGRGRQRAAAVPENHGMVRHPNVCQQPGGGNIGLIEDHHLLGNTDNIEVPIQIQANNEDRNEPLDLPENEVDQPDIDDTLAEEEVYEIVELGIDDAFVDEQNTQPAHQAVDLDIPTFEGDPVDRCFICLESWGQVNSANILVPCSHGWCCDECANRLDKCGVCKVEFPTTQPIHIMHVNLGDGKWMPNNSLLDLTGSQCLGCMRHVQYVPDQAQYILLDCGHGWYCASCISTPPATCDVCGDMV</sequence>
<accession>A0A6G0W2B8</accession>
<reference evidence="5 6" key="1">
    <citation type="submission" date="2019-08" db="EMBL/GenBank/DDBJ databases">
        <title>Whole genome of Aphis craccivora.</title>
        <authorList>
            <person name="Voronova N.V."/>
            <person name="Shulinski R.S."/>
            <person name="Bandarenka Y.V."/>
            <person name="Zhorov D.G."/>
            <person name="Warner D."/>
        </authorList>
    </citation>
    <scope>NUCLEOTIDE SEQUENCE [LARGE SCALE GENOMIC DNA]</scope>
    <source>
        <strain evidence="5">180601</strain>
        <tissue evidence="5">Whole Body</tissue>
    </source>
</reference>
<dbReference type="InterPro" id="IPR013083">
    <property type="entry name" value="Znf_RING/FYVE/PHD"/>
</dbReference>
<evidence type="ECO:0000256" key="1">
    <source>
        <dbReference type="ARBA" id="ARBA00022771"/>
    </source>
</evidence>